<dbReference type="Proteomes" id="UP000292665">
    <property type="component" value="Unassembled WGS sequence"/>
</dbReference>
<evidence type="ECO:0000313" key="1">
    <source>
        <dbReference type="EMBL" id="CUN62317.1"/>
    </source>
</evidence>
<dbReference type="RefSeq" id="WP_004845172.1">
    <property type="nucleotide sequence ID" value="NZ_AP028249.1"/>
</dbReference>
<protein>
    <submittedName>
        <fullName evidence="1">Uncharacterized protein</fullName>
    </submittedName>
</protein>
<accession>A0A173YGE1</accession>
<dbReference type="Proteomes" id="UP000095787">
    <property type="component" value="Unassembled WGS sequence"/>
</dbReference>
<dbReference type="AlphaFoldDB" id="A0A173YGE1"/>
<sequence>MREMEFTIEDTEALKPGMEVGVTEGVLPTSYYYTIEHALGMSANFKQAERLKTRRGIVKELKETPQFHIAVLEFDE</sequence>
<name>A0A173YGE1_9FIRM</name>
<proteinExistence type="predicted"/>
<reference evidence="2 4" key="2">
    <citation type="journal article" date="2019" name="Science, e1252229">
        <title>Invertible promoters mediate bacterial phase variation, antibiotic resistance, and host adaptation in the gut.</title>
        <authorList>
            <person name="Jiang X."/>
            <person name="Hall A.B."/>
            <person name="Arthur T.D."/>
            <person name="Plichta D.R."/>
            <person name="Covington C.T."/>
            <person name="Poyet M."/>
            <person name="Crothers J."/>
            <person name="Moses P.L."/>
            <person name="Tolonen A.C."/>
            <person name="Vlamakis H."/>
            <person name="Alm E.J."/>
            <person name="Xavier R.J."/>
        </authorList>
    </citation>
    <scope>NUCLEOTIDE SEQUENCE [LARGE SCALE GENOMIC DNA]</scope>
    <source>
        <strain evidence="2">Aa_0143</strain>
        <strain evidence="4">aa_0143</strain>
    </source>
</reference>
<evidence type="ECO:0000313" key="2">
    <source>
        <dbReference type="EMBL" id="RYS81702.1"/>
    </source>
</evidence>
<reference evidence="1 3" key="1">
    <citation type="submission" date="2015-09" db="EMBL/GenBank/DDBJ databases">
        <authorList>
            <consortium name="Pathogen Informatics"/>
        </authorList>
    </citation>
    <scope>NUCLEOTIDE SEQUENCE [LARGE SCALE GENOMIC DNA]</scope>
    <source>
        <strain evidence="1 3">2789STDY5834841</strain>
    </source>
</reference>
<dbReference type="EMBL" id="CYZO01000004">
    <property type="protein sequence ID" value="CUN62317.1"/>
    <property type="molecule type" value="Genomic_DNA"/>
</dbReference>
<evidence type="ECO:0000313" key="4">
    <source>
        <dbReference type="Proteomes" id="UP000292665"/>
    </source>
</evidence>
<dbReference type="GeneID" id="97328626"/>
<organism evidence="1 3">
    <name type="scientific">[Ruminococcus] torques</name>
    <dbReference type="NCBI Taxonomy" id="33039"/>
    <lineage>
        <taxon>Bacteria</taxon>
        <taxon>Bacillati</taxon>
        <taxon>Bacillota</taxon>
        <taxon>Clostridia</taxon>
        <taxon>Lachnospirales</taxon>
        <taxon>Lachnospiraceae</taxon>
        <taxon>Mediterraneibacter</taxon>
    </lineage>
</organism>
<evidence type="ECO:0000313" key="3">
    <source>
        <dbReference type="Proteomes" id="UP000095787"/>
    </source>
</evidence>
<dbReference type="EMBL" id="RCYR01000002">
    <property type="protein sequence ID" value="RYS81702.1"/>
    <property type="molecule type" value="Genomic_DNA"/>
</dbReference>
<gene>
    <name evidence="2" type="ORF">EAI93_02360</name>
    <name evidence="1" type="ORF">ERS852456_00378</name>
</gene>